<reference evidence="1 2" key="1">
    <citation type="submission" date="2014-04" db="EMBL/GenBank/DDBJ databases">
        <authorList>
            <consortium name="DOE Joint Genome Institute"/>
            <person name="Kuo A."/>
            <person name="Ruytinx J."/>
            <person name="Rineau F."/>
            <person name="Colpaert J."/>
            <person name="Kohler A."/>
            <person name="Nagy L.G."/>
            <person name="Floudas D."/>
            <person name="Copeland A."/>
            <person name="Barry K.W."/>
            <person name="Cichocki N."/>
            <person name="Veneault-Fourrey C."/>
            <person name="LaButti K."/>
            <person name="Lindquist E.A."/>
            <person name="Lipzen A."/>
            <person name="Lundell T."/>
            <person name="Morin E."/>
            <person name="Murat C."/>
            <person name="Sun H."/>
            <person name="Tunlid A."/>
            <person name="Henrissat B."/>
            <person name="Grigoriev I.V."/>
            <person name="Hibbett D.S."/>
            <person name="Martin F."/>
            <person name="Nordberg H.P."/>
            <person name="Cantor M.N."/>
            <person name="Hua S.X."/>
        </authorList>
    </citation>
    <scope>NUCLEOTIDE SEQUENCE [LARGE SCALE GENOMIC DNA]</scope>
    <source>
        <strain evidence="1 2">UH-Slu-Lm8-n1</strain>
    </source>
</reference>
<dbReference type="AlphaFoldDB" id="A0A0D0BIH9"/>
<gene>
    <name evidence="1" type="ORF">CY34DRAFT_801127</name>
</gene>
<dbReference type="EMBL" id="KN835167">
    <property type="protein sequence ID" value="KIK45822.1"/>
    <property type="molecule type" value="Genomic_DNA"/>
</dbReference>
<dbReference type="InParanoid" id="A0A0D0BIH9"/>
<sequence>MDMSHRLVIAHADCPRSKAPWRIDAKGLHVHTVLPLQARCHMYVCKENEKR</sequence>
<reference evidence="2" key="2">
    <citation type="submission" date="2015-01" db="EMBL/GenBank/DDBJ databases">
        <title>Evolutionary Origins and Diversification of the Mycorrhizal Mutualists.</title>
        <authorList>
            <consortium name="DOE Joint Genome Institute"/>
            <consortium name="Mycorrhizal Genomics Consortium"/>
            <person name="Kohler A."/>
            <person name="Kuo A."/>
            <person name="Nagy L.G."/>
            <person name="Floudas D."/>
            <person name="Copeland A."/>
            <person name="Barry K.W."/>
            <person name="Cichocki N."/>
            <person name="Veneault-Fourrey C."/>
            <person name="LaButti K."/>
            <person name="Lindquist E.A."/>
            <person name="Lipzen A."/>
            <person name="Lundell T."/>
            <person name="Morin E."/>
            <person name="Murat C."/>
            <person name="Riley R."/>
            <person name="Ohm R."/>
            <person name="Sun H."/>
            <person name="Tunlid A."/>
            <person name="Henrissat B."/>
            <person name="Grigoriev I.V."/>
            <person name="Hibbett D.S."/>
            <person name="Martin F."/>
        </authorList>
    </citation>
    <scope>NUCLEOTIDE SEQUENCE [LARGE SCALE GENOMIC DNA]</scope>
    <source>
        <strain evidence="2">UH-Slu-Lm8-n1</strain>
    </source>
</reference>
<dbReference type="HOGENOM" id="CLU_3108010_0_0_1"/>
<name>A0A0D0BIH9_9AGAM</name>
<proteinExistence type="predicted"/>
<evidence type="ECO:0000313" key="1">
    <source>
        <dbReference type="EMBL" id="KIK45822.1"/>
    </source>
</evidence>
<protein>
    <submittedName>
        <fullName evidence="1">Unplaced genomic scaffold CY34scaffold_36, whole genome shotgun sequence</fullName>
    </submittedName>
</protein>
<accession>A0A0D0BIH9</accession>
<dbReference type="Proteomes" id="UP000054485">
    <property type="component" value="Unassembled WGS sequence"/>
</dbReference>
<keyword evidence="2" id="KW-1185">Reference proteome</keyword>
<evidence type="ECO:0000313" key="2">
    <source>
        <dbReference type="Proteomes" id="UP000054485"/>
    </source>
</evidence>
<organism evidence="1 2">
    <name type="scientific">Suillus luteus UH-Slu-Lm8-n1</name>
    <dbReference type="NCBI Taxonomy" id="930992"/>
    <lineage>
        <taxon>Eukaryota</taxon>
        <taxon>Fungi</taxon>
        <taxon>Dikarya</taxon>
        <taxon>Basidiomycota</taxon>
        <taxon>Agaricomycotina</taxon>
        <taxon>Agaricomycetes</taxon>
        <taxon>Agaricomycetidae</taxon>
        <taxon>Boletales</taxon>
        <taxon>Suillineae</taxon>
        <taxon>Suillaceae</taxon>
        <taxon>Suillus</taxon>
    </lineage>
</organism>